<gene>
    <name evidence="2" type="ORF">BJ981_003037</name>
</gene>
<dbReference type="RefSeq" id="WP_184611914.1">
    <property type="nucleotide sequence ID" value="NZ_BOOS01000036.1"/>
</dbReference>
<reference evidence="2 3" key="1">
    <citation type="submission" date="2020-08" db="EMBL/GenBank/DDBJ databases">
        <title>Sequencing the genomes of 1000 actinobacteria strains.</title>
        <authorList>
            <person name="Klenk H.-P."/>
        </authorList>
    </citation>
    <scope>NUCLEOTIDE SEQUENCE [LARGE SCALE GENOMIC DNA]</scope>
    <source>
        <strain evidence="2 3">DSM 45790</strain>
    </source>
</reference>
<sequence length="122" mass="12647">MSVRMAVRKTVARAGLGIAVTAAVLAGTAVAAHAGGPLLYANGDDQGKRWTVCAETLTVRDAPGGRVIGTLYGPQSGPAQSFTIYDSGHDLLGPEWVRGHAYGYVNADGWVQNGWFCLSNGG</sequence>
<evidence type="ECO:0008006" key="4">
    <source>
        <dbReference type="Google" id="ProtNLM"/>
    </source>
</evidence>
<evidence type="ECO:0000256" key="1">
    <source>
        <dbReference type="SAM" id="SignalP"/>
    </source>
</evidence>
<feature type="signal peptide" evidence="1">
    <location>
        <begin position="1"/>
        <end position="34"/>
    </location>
</feature>
<protein>
    <recommendedName>
        <fullName evidence="4">SH3 domain-containing protein</fullName>
    </recommendedName>
</protein>
<name>A0A7W9DQE8_9ACTN</name>
<accession>A0A7W9DQE8</accession>
<proteinExistence type="predicted"/>
<comment type="caution">
    <text evidence="2">The sequence shown here is derived from an EMBL/GenBank/DDBJ whole genome shotgun (WGS) entry which is preliminary data.</text>
</comment>
<organism evidence="2 3">
    <name type="scientific">Sphaerisporangium krabiense</name>
    <dbReference type="NCBI Taxonomy" id="763782"/>
    <lineage>
        <taxon>Bacteria</taxon>
        <taxon>Bacillati</taxon>
        <taxon>Actinomycetota</taxon>
        <taxon>Actinomycetes</taxon>
        <taxon>Streptosporangiales</taxon>
        <taxon>Streptosporangiaceae</taxon>
        <taxon>Sphaerisporangium</taxon>
    </lineage>
</organism>
<keyword evidence="1" id="KW-0732">Signal</keyword>
<evidence type="ECO:0000313" key="3">
    <source>
        <dbReference type="Proteomes" id="UP000588112"/>
    </source>
</evidence>
<dbReference type="AlphaFoldDB" id="A0A7W9DQE8"/>
<evidence type="ECO:0000313" key="2">
    <source>
        <dbReference type="EMBL" id="MBB5627338.1"/>
    </source>
</evidence>
<dbReference type="EMBL" id="JACHBR010000001">
    <property type="protein sequence ID" value="MBB5627338.1"/>
    <property type="molecule type" value="Genomic_DNA"/>
</dbReference>
<dbReference type="Proteomes" id="UP000588112">
    <property type="component" value="Unassembled WGS sequence"/>
</dbReference>
<feature type="chain" id="PRO_5039355643" description="SH3 domain-containing protein" evidence="1">
    <location>
        <begin position="35"/>
        <end position="122"/>
    </location>
</feature>
<keyword evidence="3" id="KW-1185">Reference proteome</keyword>